<evidence type="ECO:0000313" key="3">
    <source>
        <dbReference type="Proteomes" id="UP000673691"/>
    </source>
</evidence>
<protein>
    <submittedName>
        <fullName evidence="2">Uncharacterized protein</fullName>
    </submittedName>
</protein>
<feature type="compositionally biased region" description="Low complexity" evidence="1">
    <location>
        <begin position="83"/>
        <end position="101"/>
    </location>
</feature>
<feature type="region of interest" description="Disordered" evidence="1">
    <location>
        <begin position="269"/>
        <end position="290"/>
    </location>
</feature>
<reference evidence="2 3" key="1">
    <citation type="journal article" name="Sci. Rep.">
        <title>Genome-scale phylogenetic analyses confirm Olpidium as the closest living zoosporic fungus to the non-flagellated, terrestrial fungi.</title>
        <authorList>
            <person name="Chang Y."/>
            <person name="Rochon D."/>
            <person name="Sekimoto S."/>
            <person name="Wang Y."/>
            <person name="Chovatia M."/>
            <person name="Sandor L."/>
            <person name="Salamov A."/>
            <person name="Grigoriev I.V."/>
            <person name="Stajich J.E."/>
            <person name="Spatafora J.W."/>
        </authorList>
    </citation>
    <scope>NUCLEOTIDE SEQUENCE [LARGE SCALE GENOMIC DNA]</scope>
    <source>
        <strain evidence="2">S191</strain>
    </source>
</reference>
<feature type="compositionally biased region" description="Acidic residues" evidence="1">
    <location>
        <begin position="277"/>
        <end position="290"/>
    </location>
</feature>
<organism evidence="2 3">
    <name type="scientific">Olpidium bornovanus</name>
    <dbReference type="NCBI Taxonomy" id="278681"/>
    <lineage>
        <taxon>Eukaryota</taxon>
        <taxon>Fungi</taxon>
        <taxon>Fungi incertae sedis</taxon>
        <taxon>Olpidiomycota</taxon>
        <taxon>Olpidiomycotina</taxon>
        <taxon>Olpidiomycetes</taxon>
        <taxon>Olpidiales</taxon>
        <taxon>Olpidiaceae</taxon>
        <taxon>Olpidium</taxon>
    </lineage>
</organism>
<sequence>MPPPRKGGEAAAAASGGGGGGGRGRGGGRGQGGRGGRGQGGRGGRGGRRPAANRRPAFAPGSAIPAELLQDIDANGARRLGSRRTLSSSPSFCSPPVSPSRGNKQGARTATTGPLRGSAWEPSGHGEKNGRQRNFARSVRRRRKSDDVGADSPAPPASKKVKASEESTCVAQAASTPKEKKCEQPSSAKTVLERLAKKNPEYYALLESERLVRPLSGAGADDREEKELRSLEKKLGMKKGAALSKKFKEDGLSFLLDGLDFGSRALKAKAGRGQDNIDQDLADESDATDM</sequence>
<feature type="compositionally biased region" description="Polar residues" evidence="1">
    <location>
        <begin position="166"/>
        <end position="175"/>
    </location>
</feature>
<dbReference type="Proteomes" id="UP000673691">
    <property type="component" value="Unassembled WGS sequence"/>
</dbReference>
<dbReference type="EMBL" id="JAEFCI010000872">
    <property type="protein sequence ID" value="KAG5463273.1"/>
    <property type="molecule type" value="Genomic_DNA"/>
</dbReference>
<accession>A0A8H8A179</accession>
<feature type="non-terminal residue" evidence="2">
    <location>
        <position position="290"/>
    </location>
</feature>
<proteinExistence type="predicted"/>
<dbReference type="AlphaFoldDB" id="A0A8H8A179"/>
<gene>
    <name evidence="2" type="ORF">BJ554DRAFT_570</name>
</gene>
<comment type="caution">
    <text evidence="2">The sequence shown here is derived from an EMBL/GenBank/DDBJ whole genome shotgun (WGS) entry which is preliminary data.</text>
</comment>
<evidence type="ECO:0000256" key="1">
    <source>
        <dbReference type="SAM" id="MobiDB-lite"/>
    </source>
</evidence>
<keyword evidence="3" id="KW-1185">Reference proteome</keyword>
<evidence type="ECO:0000313" key="2">
    <source>
        <dbReference type="EMBL" id="KAG5463273.1"/>
    </source>
</evidence>
<feature type="region of interest" description="Disordered" evidence="1">
    <location>
        <begin position="1"/>
        <end position="188"/>
    </location>
</feature>
<name>A0A8H8A179_9FUNG</name>
<feature type="compositionally biased region" description="Gly residues" evidence="1">
    <location>
        <begin position="15"/>
        <end position="44"/>
    </location>
</feature>
<feature type="compositionally biased region" description="Polar residues" evidence="1">
    <location>
        <begin position="102"/>
        <end position="112"/>
    </location>
</feature>